<dbReference type="Pfam" id="PF00889">
    <property type="entry name" value="EF_TS"/>
    <property type="match status" value="1"/>
</dbReference>
<comment type="subcellular location">
    <subcellularLocation>
        <location evidence="5">Cytoplasm</location>
    </subcellularLocation>
</comment>
<evidence type="ECO:0000256" key="4">
    <source>
        <dbReference type="ARBA" id="ARBA00022917"/>
    </source>
</evidence>
<dbReference type="FunFam" id="3.30.479.20:FF:000003">
    <property type="entry name" value="Elongation factor Ts, mitochondrial"/>
    <property type="match status" value="1"/>
</dbReference>
<sequence>MVSVDQIKSLRDKTGLSLIECQKALKAAKGNEAETLKILGLKGQEIAAKKSERQTKQGLIEAYIHNQGKIGAILELNCETDFVAKNPQFKILAHDLAMHIAAMEPKDLNALLSQPFIKDQEKTIKDVVNEHIAKLGENIKIGEFIRMEI</sequence>
<dbReference type="STRING" id="1801997.A3J64_00360"/>
<dbReference type="SUPFAM" id="SSF54713">
    <property type="entry name" value="Elongation factor Ts (EF-Ts), dimerisation domain"/>
    <property type="match status" value="1"/>
</dbReference>
<dbReference type="PANTHER" id="PTHR11741:SF0">
    <property type="entry name" value="ELONGATION FACTOR TS, MITOCHONDRIAL"/>
    <property type="match status" value="1"/>
</dbReference>
<feature type="domain" description="Translation elongation factor EFTs/EF1B dimerisation" evidence="6">
    <location>
        <begin position="71"/>
        <end position="148"/>
    </location>
</feature>
<name>A0A1G2FEL9_9BACT</name>
<organism evidence="7 8">
    <name type="scientific">Candidatus Portnoybacteria bacterium RIFCSPHIGHO2_12_FULL_38_9</name>
    <dbReference type="NCBI Taxonomy" id="1801997"/>
    <lineage>
        <taxon>Bacteria</taxon>
        <taxon>Candidatus Portnoyibacteriota</taxon>
    </lineage>
</organism>
<dbReference type="InterPro" id="IPR009060">
    <property type="entry name" value="UBA-like_sf"/>
</dbReference>
<dbReference type="InterPro" id="IPR001816">
    <property type="entry name" value="Transl_elong_EFTs/EF1B"/>
</dbReference>
<dbReference type="InterPro" id="IPR018101">
    <property type="entry name" value="Transl_elong_Ts_CS"/>
</dbReference>
<evidence type="ECO:0000313" key="7">
    <source>
        <dbReference type="EMBL" id="OGZ36247.1"/>
    </source>
</evidence>
<comment type="caution">
    <text evidence="7">The sequence shown here is derived from an EMBL/GenBank/DDBJ whole genome shotgun (WGS) entry which is preliminary data.</text>
</comment>
<dbReference type="InterPro" id="IPR014039">
    <property type="entry name" value="Transl_elong_EFTs/EF1B_dimer"/>
</dbReference>
<evidence type="ECO:0000256" key="2">
    <source>
        <dbReference type="ARBA" id="ARBA00016956"/>
    </source>
</evidence>
<dbReference type="Gene3D" id="3.30.479.20">
    <property type="entry name" value="Elongation factor Ts, dimerisation domain"/>
    <property type="match status" value="1"/>
</dbReference>
<proteinExistence type="inferred from homology"/>
<evidence type="ECO:0000256" key="5">
    <source>
        <dbReference type="HAMAP-Rule" id="MF_00050"/>
    </source>
</evidence>
<comment type="function">
    <text evidence="5">Associates with the EF-Tu.GDP complex and induces the exchange of GDP to GTP. It remains bound to the aminoacyl-tRNA.EF-Tu.GTP complex up to the GTP hydrolysis stage on the ribosome.</text>
</comment>
<dbReference type="GO" id="GO:0005737">
    <property type="term" value="C:cytoplasm"/>
    <property type="evidence" value="ECO:0007669"/>
    <property type="project" value="UniProtKB-SubCell"/>
</dbReference>
<dbReference type="Proteomes" id="UP000177061">
    <property type="component" value="Unassembled WGS sequence"/>
</dbReference>
<evidence type="ECO:0000313" key="8">
    <source>
        <dbReference type="Proteomes" id="UP000177061"/>
    </source>
</evidence>
<keyword evidence="4 5" id="KW-0648">Protein biosynthesis</keyword>
<reference evidence="7 8" key="1">
    <citation type="journal article" date="2016" name="Nat. Commun.">
        <title>Thousands of microbial genomes shed light on interconnected biogeochemical processes in an aquifer system.</title>
        <authorList>
            <person name="Anantharaman K."/>
            <person name="Brown C.T."/>
            <person name="Hug L.A."/>
            <person name="Sharon I."/>
            <person name="Castelle C.J."/>
            <person name="Probst A.J."/>
            <person name="Thomas B.C."/>
            <person name="Singh A."/>
            <person name="Wilkins M.J."/>
            <person name="Karaoz U."/>
            <person name="Brodie E.L."/>
            <person name="Williams K.H."/>
            <person name="Hubbard S.S."/>
            <person name="Banfield J.F."/>
        </authorList>
    </citation>
    <scope>NUCLEOTIDE SEQUENCE [LARGE SCALE GENOMIC DNA]</scope>
</reference>
<keyword evidence="5" id="KW-0963">Cytoplasm</keyword>
<dbReference type="AlphaFoldDB" id="A0A1G2FEL9"/>
<dbReference type="SUPFAM" id="SSF46934">
    <property type="entry name" value="UBA-like"/>
    <property type="match status" value="1"/>
</dbReference>
<accession>A0A1G2FEL9</accession>
<evidence type="ECO:0000256" key="3">
    <source>
        <dbReference type="ARBA" id="ARBA00022768"/>
    </source>
</evidence>
<feature type="region of interest" description="Involved in Mg(2+) ion dislocation from EF-Tu" evidence="5">
    <location>
        <begin position="80"/>
        <end position="83"/>
    </location>
</feature>
<dbReference type="PANTHER" id="PTHR11741">
    <property type="entry name" value="ELONGATION FACTOR TS"/>
    <property type="match status" value="1"/>
</dbReference>
<gene>
    <name evidence="5" type="primary">tsf</name>
    <name evidence="7" type="ORF">A3J64_00360</name>
</gene>
<dbReference type="EMBL" id="MHNB01000029">
    <property type="protein sequence ID" value="OGZ36247.1"/>
    <property type="molecule type" value="Genomic_DNA"/>
</dbReference>
<dbReference type="Gene3D" id="1.10.8.10">
    <property type="entry name" value="DNA helicase RuvA subunit, C-terminal domain"/>
    <property type="match status" value="1"/>
</dbReference>
<comment type="similarity">
    <text evidence="1 5">Belongs to the EF-Ts family.</text>
</comment>
<keyword evidence="3 5" id="KW-0251">Elongation factor</keyword>
<protein>
    <recommendedName>
        <fullName evidence="2 5">Elongation factor Ts</fullName>
        <shortName evidence="5">EF-Ts</shortName>
    </recommendedName>
</protein>
<evidence type="ECO:0000259" key="6">
    <source>
        <dbReference type="Pfam" id="PF00889"/>
    </source>
</evidence>
<evidence type="ECO:0000256" key="1">
    <source>
        <dbReference type="ARBA" id="ARBA00005532"/>
    </source>
</evidence>
<dbReference type="GO" id="GO:0003746">
    <property type="term" value="F:translation elongation factor activity"/>
    <property type="evidence" value="ECO:0007669"/>
    <property type="project" value="UniProtKB-UniRule"/>
</dbReference>
<dbReference type="HAMAP" id="MF_00050">
    <property type="entry name" value="EF_Ts"/>
    <property type="match status" value="1"/>
</dbReference>
<dbReference type="PROSITE" id="PS01127">
    <property type="entry name" value="EF_TS_2"/>
    <property type="match status" value="1"/>
</dbReference>
<dbReference type="InterPro" id="IPR036402">
    <property type="entry name" value="EF-Ts_dimer_sf"/>
</dbReference>